<dbReference type="NCBIfam" id="TIGR00474">
    <property type="entry name" value="selA"/>
    <property type="match status" value="1"/>
</dbReference>
<dbReference type="InterPro" id="IPR015421">
    <property type="entry name" value="PyrdxlP-dep_Trfase_major"/>
</dbReference>
<evidence type="ECO:0000256" key="3">
    <source>
        <dbReference type="ARBA" id="ARBA00022679"/>
    </source>
</evidence>
<proteinExistence type="inferred from homology"/>
<dbReference type="EMBL" id="JAUBOF010000123">
    <property type="protein sequence ID" value="MDM7491056.1"/>
    <property type="molecule type" value="Genomic_DNA"/>
</dbReference>
<dbReference type="GO" id="GO:0004125">
    <property type="term" value="F:L-seryl-tRNA(Sec) selenium transferase activity"/>
    <property type="evidence" value="ECO:0007669"/>
    <property type="project" value="UniProtKB-EC"/>
</dbReference>
<organism evidence="10 11">
    <name type="scientific">Rhodococcus indonesiensis</name>
    <dbReference type="NCBI Taxonomy" id="3055869"/>
    <lineage>
        <taxon>Bacteria</taxon>
        <taxon>Bacillati</taxon>
        <taxon>Actinomycetota</taxon>
        <taxon>Actinomycetes</taxon>
        <taxon>Mycobacteriales</taxon>
        <taxon>Nocardiaceae</taxon>
        <taxon>Rhodococcus</taxon>
    </lineage>
</organism>
<dbReference type="InterPro" id="IPR004534">
    <property type="entry name" value="SelA_trans"/>
</dbReference>
<evidence type="ECO:0000256" key="1">
    <source>
        <dbReference type="ARBA" id="ARBA00001933"/>
    </source>
</evidence>
<comment type="cofactor">
    <cofactor evidence="1 8">
        <name>pyridoxal 5'-phosphate</name>
        <dbReference type="ChEBI" id="CHEBI:597326"/>
    </cofactor>
</comment>
<comment type="caution">
    <text evidence="10">The sequence shown here is derived from an EMBL/GenBank/DDBJ whole genome shotgun (WGS) entry which is preliminary data.</text>
</comment>
<protein>
    <recommendedName>
        <fullName evidence="8">L-seryl-tRNA(Sec) selenium transferase</fullName>
        <ecNumber evidence="8">2.9.1.1</ecNumber>
    </recommendedName>
    <alternativeName>
        <fullName evidence="8">Selenocysteine synthase</fullName>
        <shortName evidence="8">Sec synthase</shortName>
    </alternativeName>
    <alternativeName>
        <fullName evidence="8">Selenocysteinyl-tRNA(Sec) synthase</fullName>
    </alternativeName>
</protein>
<keyword evidence="5 8" id="KW-0648">Protein biosynthesis</keyword>
<evidence type="ECO:0000256" key="2">
    <source>
        <dbReference type="ARBA" id="ARBA00022490"/>
    </source>
</evidence>
<evidence type="ECO:0000259" key="9">
    <source>
        <dbReference type="Pfam" id="PF12390"/>
    </source>
</evidence>
<dbReference type="SUPFAM" id="SSF53383">
    <property type="entry name" value="PLP-dependent transferases"/>
    <property type="match status" value="1"/>
</dbReference>
<keyword evidence="6 8" id="KW-0711">Selenium</keyword>
<dbReference type="RefSeq" id="WP_289381635.1">
    <property type="nucleotide sequence ID" value="NZ_JAUBOF010000123.1"/>
</dbReference>
<sequence length="434" mass="45164">MPDPRRGIPRTDQVLAEPRLRAAVDRLGTRLVKEAVVAAQQRCRDGEIEPAAVVDHAVALLPAGATTLRRVVNATGVVVHTNLGRAPLSRAAVDAVSTAAGATDVELDLATGRRGRRGRGALEALAAQVPDAGAVHVVNNGAAALALVTRVLARGGRSVVIARGELVEIGDGFRIPELLESVGARLREVGTTNRVRLSDYATAVDSDTAFVLKVHPSNFTVSGFTSSVSVRELTGLGVPVVADIGSGLLAPHPRLPNEPDATSVLRAGADLVTASGDKLLGGPQSGLLLGEAGLVERLRRDPFARALRVDKLTLAALEATLTGPTPPVPAALARRPDDLRHRARTICAALPAETEPEVVDSEGVVGGGGAPDVVLPSIAIALPESLSGPLRRGEPPVVGRLERGRLLLDLLTVAPEEDDHLVDAVRRAAELEER</sequence>
<feature type="domain" description="L-seryl-tRNA selenium transferase N-terminal" evidence="9">
    <location>
        <begin position="5"/>
        <end position="44"/>
    </location>
</feature>
<evidence type="ECO:0000256" key="4">
    <source>
        <dbReference type="ARBA" id="ARBA00022898"/>
    </source>
</evidence>
<comment type="subcellular location">
    <subcellularLocation>
        <location evidence="8">Cytoplasm</location>
    </subcellularLocation>
</comment>
<dbReference type="InterPro" id="IPR015424">
    <property type="entry name" value="PyrdxlP-dep_Trfase"/>
</dbReference>
<dbReference type="Pfam" id="PF03841">
    <property type="entry name" value="SelA"/>
    <property type="match status" value="1"/>
</dbReference>
<evidence type="ECO:0000256" key="6">
    <source>
        <dbReference type="ARBA" id="ARBA00023266"/>
    </source>
</evidence>
<dbReference type="InterPro" id="IPR025862">
    <property type="entry name" value="SelA_trans_N_dom"/>
</dbReference>
<dbReference type="Proteomes" id="UP001233164">
    <property type="component" value="Unassembled WGS sequence"/>
</dbReference>
<evidence type="ECO:0000256" key="8">
    <source>
        <dbReference type="HAMAP-Rule" id="MF_00423"/>
    </source>
</evidence>
<dbReference type="Gene3D" id="3.40.640.10">
    <property type="entry name" value="Type I PLP-dependent aspartate aminotransferase-like (Major domain)"/>
    <property type="match status" value="1"/>
</dbReference>
<name>A0ABT7RU07_9NOCA</name>
<reference evidence="10 11" key="1">
    <citation type="submission" date="2023-06" db="EMBL/GenBank/DDBJ databases">
        <title>Rhodococcus indonesiensis sp. nov a new member of the Rhodococcus ruber lineage isolated from a sediment of neutral hot spring.</title>
        <authorList>
            <person name="Kusuma A.B."/>
            <person name="Fenylestari G."/>
            <person name="Ammar F."/>
            <person name="Nouioui I."/>
            <person name="Goodfellow M."/>
        </authorList>
    </citation>
    <scope>NUCLEOTIDE SEQUENCE [LARGE SCALE GENOMIC DNA]</scope>
    <source>
        <strain evidence="10 11">CSLK01-03</strain>
    </source>
</reference>
<gene>
    <name evidence="8 10" type="primary">selA</name>
    <name evidence="10" type="ORF">QT969_22490</name>
</gene>
<keyword evidence="4 8" id="KW-0663">Pyridoxal phosphate</keyword>
<dbReference type="Gene3D" id="3.90.1150.180">
    <property type="match status" value="1"/>
</dbReference>
<comment type="similarity">
    <text evidence="7 8">Belongs to the SelA family.</text>
</comment>
<dbReference type="Pfam" id="PF12390">
    <property type="entry name" value="Se-cys_synth_N"/>
    <property type="match status" value="1"/>
</dbReference>
<dbReference type="InterPro" id="IPR018319">
    <property type="entry name" value="SelA-like"/>
</dbReference>
<keyword evidence="2 8" id="KW-0963">Cytoplasm</keyword>
<dbReference type="PANTHER" id="PTHR32328:SF0">
    <property type="entry name" value="L-SERYL-TRNA(SEC) SELENIUM TRANSFERASE"/>
    <property type="match status" value="1"/>
</dbReference>
<keyword evidence="3 8" id="KW-0808">Transferase</keyword>
<evidence type="ECO:0000256" key="7">
    <source>
        <dbReference type="ARBA" id="ARBA00044507"/>
    </source>
</evidence>
<evidence type="ECO:0000313" key="10">
    <source>
        <dbReference type="EMBL" id="MDM7491056.1"/>
    </source>
</evidence>
<evidence type="ECO:0000313" key="11">
    <source>
        <dbReference type="Proteomes" id="UP001233164"/>
    </source>
</evidence>
<keyword evidence="11" id="KW-1185">Reference proteome</keyword>
<feature type="modified residue" description="N6-(pyridoxal phosphate)lysine" evidence="8">
    <location>
        <position position="278"/>
    </location>
</feature>
<dbReference type="HAMAP" id="MF_00423">
    <property type="entry name" value="SelA"/>
    <property type="match status" value="1"/>
</dbReference>
<dbReference type="PANTHER" id="PTHR32328">
    <property type="entry name" value="L-SERYL-TRNA(SEC) SELENIUM TRANSFERASE"/>
    <property type="match status" value="1"/>
</dbReference>
<comment type="function">
    <text evidence="8">Converts seryl-tRNA(Sec) to selenocysteinyl-tRNA(Sec) required for selenoprotein biosynthesis.</text>
</comment>
<comment type="pathway">
    <text evidence="8">Aminoacyl-tRNA biosynthesis; selenocysteinyl-tRNA(Sec) biosynthesis; selenocysteinyl-tRNA(Sec) from L-seryl-tRNA(Sec) (bacterial route): step 1/1.</text>
</comment>
<comment type="catalytic activity">
    <reaction evidence="8">
        <text>L-seryl-tRNA(Sec) + selenophosphate + H(+) = L-selenocysteinyl-tRNA(Sec) + phosphate</text>
        <dbReference type="Rhea" id="RHEA:22728"/>
        <dbReference type="Rhea" id="RHEA-COMP:9742"/>
        <dbReference type="Rhea" id="RHEA-COMP:9743"/>
        <dbReference type="ChEBI" id="CHEBI:15378"/>
        <dbReference type="ChEBI" id="CHEBI:16144"/>
        <dbReference type="ChEBI" id="CHEBI:43474"/>
        <dbReference type="ChEBI" id="CHEBI:78533"/>
        <dbReference type="ChEBI" id="CHEBI:78573"/>
        <dbReference type="EC" id="2.9.1.1"/>
    </reaction>
</comment>
<accession>A0ABT7RU07</accession>
<evidence type="ECO:0000256" key="5">
    <source>
        <dbReference type="ARBA" id="ARBA00022917"/>
    </source>
</evidence>
<dbReference type="EC" id="2.9.1.1" evidence="8"/>